<dbReference type="Proteomes" id="UP000724874">
    <property type="component" value="Unassembled WGS sequence"/>
</dbReference>
<keyword evidence="3" id="KW-1185">Reference proteome</keyword>
<feature type="signal peptide" evidence="1">
    <location>
        <begin position="1"/>
        <end position="24"/>
    </location>
</feature>
<protein>
    <submittedName>
        <fullName evidence="2">Uncharacterized protein</fullName>
    </submittedName>
</protein>
<proteinExistence type="predicted"/>
<evidence type="ECO:0000313" key="3">
    <source>
        <dbReference type="Proteomes" id="UP000724874"/>
    </source>
</evidence>
<keyword evidence="1" id="KW-0732">Signal</keyword>
<reference evidence="2" key="1">
    <citation type="submission" date="2020-11" db="EMBL/GenBank/DDBJ databases">
        <authorList>
            <consortium name="DOE Joint Genome Institute"/>
            <person name="Ahrendt S."/>
            <person name="Riley R."/>
            <person name="Andreopoulos W."/>
            <person name="LaButti K."/>
            <person name="Pangilinan J."/>
            <person name="Ruiz-duenas F.J."/>
            <person name="Barrasa J.M."/>
            <person name="Sanchez-Garcia M."/>
            <person name="Camarero S."/>
            <person name="Miyauchi S."/>
            <person name="Serrano A."/>
            <person name="Linde D."/>
            <person name="Babiker R."/>
            <person name="Drula E."/>
            <person name="Ayuso-Fernandez I."/>
            <person name="Pacheco R."/>
            <person name="Padilla G."/>
            <person name="Ferreira P."/>
            <person name="Barriuso J."/>
            <person name="Kellner H."/>
            <person name="Castanera R."/>
            <person name="Alfaro M."/>
            <person name="Ramirez L."/>
            <person name="Pisabarro A.G."/>
            <person name="Kuo A."/>
            <person name="Tritt A."/>
            <person name="Lipzen A."/>
            <person name="He G."/>
            <person name="Yan M."/>
            <person name="Ng V."/>
            <person name="Cullen D."/>
            <person name="Martin F."/>
            <person name="Rosso M.-N."/>
            <person name="Henrissat B."/>
            <person name="Hibbett D."/>
            <person name="Martinez A.T."/>
            <person name="Grigoriev I.V."/>
        </authorList>
    </citation>
    <scope>NUCLEOTIDE SEQUENCE</scope>
    <source>
        <strain evidence="2">AH 44721</strain>
    </source>
</reference>
<name>A0A9P5NF96_GYMJU</name>
<accession>A0A9P5NF96</accession>
<sequence length="116" mass="12915">MTTQPIRVLLLLLLLLIPHSTIITIRIQHHIDQLRLTNIPKCTSLHLSNTPISPCVLSVARWFDLLEFPFLFPDAFPDADADTTLNSIPSKEGKVEQVAIGEREGASGFQSILGRM</sequence>
<comment type="caution">
    <text evidence="2">The sequence shown here is derived from an EMBL/GenBank/DDBJ whole genome shotgun (WGS) entry which is preliminary data.</text>
</comment>
<organism evidence="2 3">
    <name type="scientific">Gymnopilus junonius</name>
    <name type="common">Spectacular rustgill mushroom</name>
    <name type="synonym">Gymnopilus spectabilis subsp. junonius</name>
    <dbReference type="NCBI Taxonomy" id="109634"/>
    <lineage>
        <taxon>Eukaryota</taxon>
        <taxon>Fungi</taxon>
        <taxon>Dikarya</taxon>
        <taxon>Basidiomycota</taxon>
        <taxon>Agaricomycotina</taxon>
        <taxon>Agaricomycetes</taxon>
        <taxon>Agaricomycetidae</taxon>
        <taxon>Agaricales</taxon>
        <taxon>Agaricineae</taxon>
        <taxon>Hymenogastraceae</taxon>
        <taxon>Gymnopilus</taxon>
    </lineage>
</organism>
<dbReference type="EMBL" id="JADNYJ010000117">
    <property type="protein sequence ID" value="KAF8883165.1"/>
    <property type="molecule type" value="Genomic_DNA"/>
</dbReference>
<evidence type="ECO:0000256" key="1">
    <source>
        <dbReference type="SAM" id="SignalP"/>
    </source>
</evidence>
<feature type="chain" id="PRO_5040488192" evidence="1">
    <location>
        <begin position="25"/>
        <end position="116"/>
    </location>
</feature>
<evidence type="ECO:0000313" key="2">
    <source>
        <dbReference type="EMBL" id="KAF8883165.1"/>
    </source>
</evidence>
<gene>
    <name evidence="2" type="ORF">CPB84DRAFT_1790230</name>
</gene>
<dbReference type="AlphaFoldDB" id="A0A9P5NF96"/>